<dbReference type="OrthoDB" id="308616at2759"/>
<dbReference type="AlphaFoldDB" id="A0A8S1PH61"/>
<dbReference type="PROSITE" id="PS50082">
    <property type="entry name" value="WD_REPEATS_2"/>
    <property type="match status" value="1"/>
</dbReference>
<keyword evidence="3" id="KW-1185">Reference proteome</keyword>
<sequence>MKLNFELNPNNCVTLYERQQKYLTDYCISNDQTNIFAIYHPRIIIGWRTKDLYKFFNKTSTLNELSNIVINNNYICVASFKSSTVIVINIYQEKEEINLRHRNSYIQSITFSEDSKYLFTLNQDKILAIWNYKREELLSQVKLEQNFRYLIINQLTIKTTIQLINKSKIMRRFRNEIKNDFKFKDSQISLCDDFYLEILKNASIQLISLQTQKIIRKKQNLLGLSCINFINNNKFFYIIFQNGNILLFQTSTMRLIGIIKNIYNYTNIQVTYIKNKIAILGNNLFGLKLWIVQ</sequence>
<reference evidence="2" key="1">
    <citation type="submission" date="2021-01" db="EMBL/GenBank/DDBJ databases">
        <authorList>
            <consortium name="Genoscope - CEA"/>
            <person name="William W."/>
        </authorList>
    </citation>
    <scope>NUCLEOTIDE SEQUENCE</scope>
</reference>
<comment type="caution">
    <text evidence="2">The sequence shown here is derived from an EMBL/GenBank/DDBJ whole genome shotgun (WGS) entry which is preliminary data.</text>
</comment>
<gene>
    <name evidence="2" type="ORF">PSON_ATCC_30995.1.T0760181</name>
</gene>
<accession>A0A8S1PH61</accession>
<keyword evidence="1" id="KW-0853">WD repeat</keyword>
<organism evidence="2 3">
    <name type="scientific">Paramecium sonneborni</name>
    <dbReference type="NCBI Taxonomy" id="65129"/>
    <lineage>
        <taxon>Eukaryota</taxon>
        <taxon>Sar</taxon>
        <taxon>Alveolata</taxon>
        <taxon>Ciliophora</taxon>
        <taxon>Intramacronucleata</taxon>
        <taxon>Oligohymenophorea</taxon>
        <taxon>Peniculida</taxon>
        <taxon>Parameciidae</taxon>
        <taxon>Paramecium</taxon>
    </lineage>
</organism>
<proteinExistence type="predicted"/>
<evidence type="ECO:0000313" key="3">
    <source>
        <dbReference type="Proteomes" id="UP000692954"/>
    </source>
</evidence>
<dbReference type="InterPro" id="IPR001680">
    <property type="entry name" value="WD40_rpt"/>
</dbReference>
<evidence type="ECO:0000256" key="1">
    <source>
        <dbReference type="PROSITE-ProRule" id="PRU00221"/>
    </source>
</evidence>
<name>A0A8S1PH61_9CILI</name>
<protein>
    <submittedName>
        <fullName evidence="2">Uncharacterized protein</fullName>
    </submittedName>
</protein>
<dbReference type="Proteomes" id="UP000692954">
    <property type="component" value="Unassembled WGS sequence"/>
</dbReference>
<feature type="repeat" description="WD" evidence="1">
    <location>
        <begin position="99"/>
        <end position="140"/>
    </location>
</feature>
<dbReference type="EMBL" id="CAJJDN010000076">
    <property type="protein sequence ID" value="CAD8101798.1"/>
    <property type="molecule type" value="Genomic_DNA"/>
</dbReference>
<evidence type="ECO:0000313" key="2">
    <source>
        <dbReference type="EMBL" id="CAD8101798.1"/>
    </source>
</evidence>